<accession>A0A3P1CKR7</accession>
<dbReference type="GO" id="GO:0008889">
    <property type="term" value="F:glycerophosphodiester phosphodiesterase activity"/>
    <property type="evidence" value="ECO:0007669"/>
    <property type="project" value="TreeGrafter"/>
</dbReference>
<dbReference type="Proteomes" id="UP000274271">
    <property type="component" value="Unassembled WGS sequence"/>
</dbReference>
<dbReference type="Pfam" id="PF03009">
    <property type="entry name" value="GDPD"/>
    <property type="match status" value="1"/>
</dbReference>
<sequence length="288" mass="32085">MKKLLLVGSLLLNSVAVFAQKAPKYTTGKALEAVFAYRPDRKIPLILAHRGGPQASETENSMATFRHTYAQVPEAILEMDVRMTKDSVLAMLHDDEIERTTTGKGSLKAMTWAELKAVFLRDLQGNPTRQRIPTFDEVLQWGAGRVLMAIDAKPGVDLRKVMKAIVDQKALHSVFIICYSTEDALSVRKNYPDVWVAVGFNEANHGETLQKAGLSLRHLIGLSARQNREFYERLHQDGIPCTVSTFGPGNLDEKPLAEVANEYRTFFQTGADILTTDRPAEVRALFAK</sequence>
<proteinExistence type="predicted"/>
<feature type="signal peptide" evidence="1">
    <location>
        <begin position="1"/>
        <end position="19"/>
    </location>
</feature>
<comment type="caution">
    <text evidence="3">The sequence shown here is derived from an EMBL/GenBank/DDBJ whole genome shotgun (WGS) entry which is preliminary data.</text>
</comment>
<dbReference type="SUPFAM" id="SSF51695">
    <property type="entry name" value="PLC-like phosphodiesterases"/>
    <property type="match status" value="1"/>
</dbReference>
<keyword evidence="4" id="KW-1185">Reference proteome</keyword>
<evidence type="ECO:0000313" key="4">
    <source>
        <dbReference type="Proteomes" id="UP000274271"/>
    </source>
</evidence>
<dbReference type="RefSeq" id="WP_124907564.1">
    <property type="nucleotide sequence ID" value="NZ_RQJP01000003.1"/>
</dbReference>
<dbReference type="PROSITE" id="PS51704">
    <property type="entry name" value="GP_PDE"/>
    <property type="match status" value="1"/>
</dbReference>
<evidence type="ECO:0000256" key="1">
    <source>
        <dbReference type="SAM" id="SignalP"/>
    </source>
</evidence>
<dbReference type="GO" id="GO:0070291">
    <property type="term" value="P:N-acylethanolamine metabolic process"/>
    <property type="evidence" value="ECO:0007669"/>
    <property type="project" value="TreeGrafter"/>
</dbReference>
<keyword evidence="1" id="KW-0732">Signal</keyword>
<dbReference type="AlphaFoldDB" id="A0A3P1CKR7"/>
<dbReference type="InterPro" id="IPR017946">
    <property type="entry name" value="PLC-like_Pdiesterase_TIM-brl"/>
</dbReference>
<organism evidence="3 4">
    <name type="scientific">Larkinella knui</name>
    <dbReference type="NCBI Taxonomy" id="2025310"/>
    <lineage>
        <taxon>Bacteria</taxon>
        <taxon>Pseudomonadati</taxon>
        <taxon>Bacteroidota</taxon>
        <taxon>Cytophagia</taxon>
        <taxon>Cytophagales</taxon>
        <taxon>Spirosomataceae</taxon>
        <taxon>Larkinella</taxon>
    </lineage>
</organism>
<gene>
    <name evidence="3" type="ORF">EHT87_15515</name>
</gene>
<dbReference type="CDD" id="cd08566">
    <property type="entry name" value="GDPD_AtGDE_like"/>
    <property type="match status" value="1"/>
</dbReference>
<dbReference type="EMBL" id="RQJP01000003">
    <property type="protein sequence ID" value="RRB13666.1"/>
    <property type="molecule type" value="Genomic_DNA"/>
</dbReference>
<dbReference type="GO" id="GO:0006644">
    <property type="term" value="P:phospholipid metabolic process"/>
    <property type="evidence" value="ECO:0007669"/>
    <property type="project" value="TreeGrafter"/>
</dbReference>
<dbReference type="PANTHER" id="PTHR46320">
    <property type="entry name" value="GLYCEROPHOSPHODIESTER PHOSPHODIESTERASE 1"/>
    <property type="match status" value="1"/>
</dbReference>
<feature type="domain" description="GP-PDE" evidence="2">
    <location>
        <begin position="44"/>
        <end position="286"/>
    </location>
</feature>
<dbReference type="InterPro" id="IPR030395">
    <property type="entry name" value="GP_PDE_dom"/>
</dbReference>
<evidence type="ECO:0000313" key="3">
    <source>
        <dbReference type="EMBL" id="RRB13666.1"/>
    </source>
</evidence>
<dbReference type="OrthoDB" id="384721at2"/>
<feature type="chain" id="PRO_5017971179" evidence="1">
    <location>
        <begin position="20"/>
        <end position="288"/>
    </location>
</feature>
<dbReference type="Gene3D" id="3.20.20.190">
    <property type="entry name" value="Phosphatidylinositol (PI) phosphodiesterase"/>
    <property type="match status" value="1"/>
</dbReference>
<protein>
    <submittedName>
        <fullName evidence="3">Glycerophosphodiester phosphodiesterase</fullName>
    </submittedName>
</protein>
<name>A0A3P1CKR7_9BACT</name>
<dbReference type="GO" id="GO:0006580">
    <property type="term" value="P:ethanolamine metabolic process"/>
    <property type="evidence" value="ECO:0007669"/>
    <property type="project" value="TreeGrafter"/>
</dbReference>
<evidence type="ECO:0000259" key="2">
    <source>
        <dbReference type="PROSITE" id="PS51704"/>
    </source>
</evidence>
<dbReference type="PANTHER" id="PTHR46320:SF1">
    <property type="entry name" value="GLYCEROPHOSPHODIESTER PHOSPHODIESTERASE 1"/>
    <property type="match status" value="1"/>
</dbReference>
<reference evidence="3 4" key="1">
    <citation type="submission" date="2018-11" db="EMBL/GenBank/DDBJ databases">
        <authorList>
            <person name="Zhou Z."/>
            <person name="Wang G."/>
        </authorList>
    </citation>
    <scope>NUCLEOTIDE SEQUENCE [LARGE SCALE GENOMIC DNA]</scope>
    <source>
        <strain evidence="3 4">KCTC42998</strain>
    </source>
</reference>
<dbReference type="GO" id="GO:0005886">
    <property type="term" value="C:plasma membrane"/>
    <property type="evidence" value="ECO:0007669"/>
    <property type="project" value="TreeGrafter"/>
</dbReference>